<feature type="compositionally biased region" description="Polar residues" evidence="7">
    <location>
        <begin position="81"/>
        <end position="93"/>
    </location>
</feature>
<dbReference type="InterPro" id="IPR000052">
    <property type="entry name" value="Pltvir_coat"/>
</dbReference>
<sequence>MTSNGSQPPASTPLVSAEEPAAAASAPISSAVSSTPPSAPAVSEPVISQVQSLAPLVSSFDPSLHGRLTNEQMRQARDGTTRQVSSINSNPFETGNAYSGAPLVGMGLYPSFSGSGSASEPNSQRIFPQQHGVNPSAHASDLAPNQVTSGGNAGTPFTLGNRAPRNAAPHTGGMRRRLDSVGLKNIRYEPQAGVVVSNQKIKAVGVALIRMGIPGNPLTEVGFYLARHCADVGASDKFALLGTFPGSDITLEEVGTMIKQTEGCTLRQYCAFYAKHVWNLMLQTQSPPANWVGKEFKFETRYAAFDFFFGVESTASLEPADGLIRLPTQAERVANATSKEIQMYRIRSMEGTQAVNFGEVTGGKIGPKPVLPIRK</sequence>
<evidence type="ECO:0000256" key="1">
    <source>
        <dbReference type="ARBA" id="ARBA00004328"/>
    </source>
</evidence>
<feature type="region of interest" description="Disordered" evidence="7">
    <location>
        <begin position="155"/>
        <end position="174"/>
    </location>
</feature>
<feature type="domain" description="Potexviruses and carlaviruses coat protein" evidence="8">
    <location>
        <begin position="301"/>
        <end position="316"/>
    </location>
</feature>
<name>Q98ZP3_9VIRU</name>
<evidence type="ECO:0000256" key="7">
    <source>
        <dbReference type="SAM" id="MobiDB-lite"/>
    </source>
</evidence>
<dbReference type="GO" id="GO:0005198">
    <property type="term" value="F:structural molecule activity"/>
    <property type="evidence" value="ECO:0007669"/>
    <property type="project" value="InterPro"/>
</dbReference>
<evidence type="ECO:0000256" key="2">
    <source>
        <dbReference type="ARBA" id="ARBA00018091"/>
    </source>
</evidence>
<accession>Q98ZP3</accession>
<evidence type="ECO:0000259" key="8">
    <source>
        <dbReference type="PROSITE" id="PS00418"/>
    </source>
</evidence>
<evidence type="ECO:0000256" key="6">
    <source>
        <dbReference type="ARBA" id="ARBA00031336"/>
    </source>
</evidence>
<evidence type="ECO:0000256" key="5">
    <source>
        <dbReference type="ARBA" id="ARBA00022844"/>
    </source>
</evidence>
<protein>
    <recommendedName>
        <fullName evidence="2">Capsid protein</fullName>
    </recommendedName>
    <alternativeName>
        <fullName evidence="6">Coat protein</fullName>
    </alternativeName>
</protein>
<organism evidence="9">
    <name type="scientific">Foveavirus mali</name>
    <dbReference type="NCBI Taxonomy" id="35350"/>
    <lineage>
        <taxon>Viruses</taxon>
        <taxon>Riboviria</taxon>
        <taxon>Orthornavirae</taxon>
        <taxon>Kitrinoviricota</taxon>
        <taxon>Alsuviricetes</taxon>
        <taxon>Tymovirales</taxon>
        <taxon>Betaflexiviridae</taxon>
        <taxon>Quinvirinae</taxon>
        <taxon>Foveavirus</taxon>
    </lineage>
</organism>
<comment type="subcellular location">
    <subcellularLocation>
        <location evidence="1">Virion</location>
    </subcellularLocation>
</comment>
<feature type="region of interest" description="Disordered" evidence="7">
    <location>
        <begin position="64"/>
        <end position="93"/>
    </location>
</feature>
<feature type="compositionally biased region" description="Polar residues" evidence="7">
    <location>
        <begin position="113"/>
        <end position="133"/>
    </location>
</feature>
<feature type="region of interest" description="Disordered" evidence="7">
    <location>
        <begin position="113"/>
        <end position="143"/>
    </location>
</feature>
<reference evidence="9" key="1">
    <citation type="submission" date="2001-02" db="EMBL/GenBank/DDBJ databases">
        <title>Diversity of the coat protein gene sequence of several ASPV isolates.</title>
        <authorList>
            <person name="Komorowska B."/>
            <person name="Malinowski T."/>
        </authorList>
    </citation>
    <scope>NUCLEOTIDE SEQUENCE</scope>
    <source>
        <strain evidence="9">GNKVII/34</strain>
    </source>
</reference>
<evidence type="ECO:0000256" key="4">
    <source>
        <dbReference type="ARBA" id="ARBA00022561"/>
    </source>
</evidence>
<dbReference type="EMBL" id="AF345893">
    <property type="protein sequence ID" value="AAK30564.1"/>
    <property type="molecule type" value="Genomic_RNA"/>
</dbReference>
<evidence type="ECO:0000313" key="9">
    <source>
        <dbReference type="EMBL" id="AAK30564.1"/>
    </source>
</evidence>
<dbReference type="Pfam" id="PF00286">
    <property type="entry name" value="Flexi_CP"/>
    <property type="match status" value="1"/>
</dbReference>
<evidence type="ECO:0000256" key="3">
    <source>
        <dbReference type="ARBA" id="ARBA00022497"/>
    </source>
</evidence>
<feature type="compositionally biased region" description="Low complexity" evidence="7">
    <location>
        <begin position="15"/>
        <end position="43"/>
    </location>
</feature>
<dbReference type="PROSITE" id="PS00418">
    <property type="entry name" value="POTEX_CARLAVIRUS_COAT"/>
    <property type="match status" value="1"/>
</dbReference>
<keyword evidence="3" id="KW-1139">Helical capsid protein</keyword>
<dbReference type="GO" id="GO:0019029">
    <property type="term" value="C:helical viral capsid"/>
    <property type="evidence" value="ECO:0007669"/>
    <property type="project" value="UniProtKB-KW"/>
</dbReference>
<proteinExistence type="predicted"/>
<keyword evidence="5" id="KW-0946">Virion</keyword>
<feature type="region of interest" description="Disordered" evidence="7">
    <location>
        <begin position="1"/>
        <end position="43"/>
    </location>
</feature>
<dbReference type="PRINTS" id="PR00232">
    <property type="entry name" value="POTXCARLCOAT"/>
</dbReference>
<keyword evidence="4 9" id="KW-0167">Capsid protein</keyword>
<gene>
    <name evidence="9" type="primary">CP</name>
</gene>